<feature type="region of interest" description="Disordered" evidence="1">
    <location>
        <begin position="118"/>
        <end position="152"/>
    </location>
</feature>
<proteinExistence type="predicted"/>
<feature type="compositionally biased region" description="Basic and acidic residues" evidence="1">
    <location>
        <begin position="48"/>
        <end position="61"/>
    </location>
</feature>
<dbReference type="EMBL" id="CAWUHD010000004">
    <property type="protein sequence ID" value="CAK7210222.1"/>
    <property type="molecule type" value="Genomic_DNA"/>
</dbReference>
<organism evidence="2 3">
    <name type="scientific">Sporothrix eucalyptigena</name>
    <dbReference type="NCBI Taxonomy" id="1812306"/>
    <lineage>
        <taxon>Eukaryota</taxon>
        <taxon>Fungi</taxon>
        <taxon>Dikarya</taxon>
        <taxon>Ascomycota</taxon>
        <taxon>Pezizomycotina</taxon>
        <taxon>Sordariomycetes</taxon>
        <taxon>Sordariomycetidae</taxon>
        <taxon>Ophiostomatales</taxon>
        <taxon>Ophiostomataceae</taxon>
        <taxon>Sporothrix</taxon>
    </lineage>
</organism>
<feature type="compositionally biased region" description="Polar residues" evidence="1">
    <location>
        <begin position="1"/>
        <end position="30"/>
    </location>
</feature>
<comment type="caution">
    <text evidence="2">The sequence shown here is derived from an EMBL/GenBank/DDBJ whole genome shotgun (WGS) entry which is preliminary data.</text>
</comment>
<feature type="compositionally biased region" description="Basic and acidic residues" evidence="1">
    <location>
        <begin position="211"/>
        <end position="223"/>
    </location>
</feature>
<name>A0ABP0ASH5_9PEZI</name>
<evidence type="ECO:0000256" key="1">
    <source>
        <dbReference type="SAM" id="MobiDB-lite"/>
    </source>
</evidence>
<protein>
    <submittedName>
        <fullName evidence="2">Uncharacterized protein</fullName>
    </submittedName>
</protein>
<gene>
    <name evidence="2" type="ORF">SEUCBS140593_000761</name>
</gene>
<feature type="region of interest" description="Disordered" evidence="1">
    <location>
        <begin position="179"/>
        <end position="223"/>
    </location>
</feature>
<feature type="compositionally biased region" description="Acidic residues" evidence="1">
    <location>
        <begin position="130"/>
        <end position="145"/>
    </location>
</feature>
<feature type="compositionally biased region" description="Acidic residues" evidence="1">
    <location>
        <begin position="191"/>
        <end position="210"/>
    </location>
</feature>
<dbReference type="Proteomes" id="UP001642482">
    <property type="component" value="Unassembled WGS sequence"/>
</dbReference>
<accession>A0ABP0ASH5</accession>
<evidence type="ECO:0000313" key="2">
    <source>
        <dbReference type="EMBL" id="CAK7210222.1"/>
    </source>
</evidence>
<reference evidence="2 3" key="1">
    <citation type="submission" date="2024-01" db="EMBL/GenBank/DDBJ databases">
        <authorList>
            <person name="Allen C."/>
            <person name="Tagirdzhanova G."/>
        </authorList>
    </citation>
    <scope>NUCLEOTIDE SEQUENCE [LARGE SCALE GENOMIC DNA]</scope>
</reference>
<sequence>MTEHNPNLSNSPKSSIKTETAINTSTQAKMAQTMAIRQPLTIYTGSDRSYHSQGHTEEWYNDRGGMQYSYTPSDSEEDNRTEVQDYLSYDDKTHSTVSGNAQEQLGEATYASTDAPYVYRPWPQTSTDEQQTEEYEETEDNDDTTTAEADCQNPYQTFYDLSYYGYGDYDFAQLSRTTTTYSVPETRTQEEVDEGYAEDEEEEEDEDDLNMADRRWHCPRPER</sequence>
<evidence type="ECO:0000313" key="3">
    <source>
        <dbReference type="Proteomes" id="UP001642482"/>
    </source>
</evidence>
<keyword evidence="3" id="KW-1185">Reference proteome</keyword>
<feature type="region of interest" description="Disordered" evidence="1">
    <location>
        <begin position="1"/>
        <end position="81"/>
    </location>
</feature>